<dbReference type="InterPro" id="IPR005064">
    <property type="entry name" value="BUG"/>
</dbReference>
<evidence type="ECO:0000313" key="3">
    <source>
        <dbReference type="EMBL" id="TCU99025.1"/>
    </source>
</evidence>
<dbReference type="Proteomes" id="UP000294692">
    <property type="component" value="Unassembled WGS sequence"/>
</dbReference>
<dbReference type="EMBL" id="SMBX01000004">
    <property type="protein sequence ID" value="TCU99025.1"/>
    <property type="molecule type" value="Genomic_DNA"/>
</dbReference>
<dbReference type="AlphaFoldDB" id="A0A4R3V2K9"/>
<gene>
    <name evidence="3" type="ORF">EV686_104124</name>
</gene>
<accession>A0A4R3V2K9</accession>
<dbReference type="RefSeq" id="WP_132476384.1">
    <property type="nucleotide sequence ID" value="NZ_JBHRVM010000001.1"/>
</dbReference>
<feature type="chain" id="PRO_5020701961" evidence="2">
    <location>
        <begin position="29"/>
        <end position="329"/>
    </location>
</feature>
<dbReference type="Gene3D" id="3.40.190.10">
    <property type="entry name" value="Periplasmic binding protein-like II"/>
    <property type="match status" value="1"/>
</dbReference>
<evidence type="ECO:0000313" key="4">
    <source>
        <dbReference type="Proteomes" id="UP000294692"/>
    </source>
</evidence>
<keyword evidence="3" id="KW-0675">Receptor</keyword>
<evidence type="ECO:0000256" key="2">
    <source>
        <dbReference type="SAM" id="SignalP"/>
    </source>
</evidence>
<dbReference type="InterPro" id="IPR006311">
    <property type="entry name" value="TAT_signal"/>
</dbReference>
<dbReference type="CDD" id="cd13578">
    <property type="entry name" value="PBP2_Bug27"/>
    <property type="match status" value="1"/>
</dbReference>
<feature type="signal peptide" evidence="2">
    <location>
        <begin position="1"/>
        <end position="28"/>
    </location>
</feature>
<dbReference type="Gene3D" id="3.40.190.150">
    <property type="entry name" value="Bordetella uptake gene, domain 1"/>
    <property type="match status" value="1"/>
</dbReference>
<dbReference type="PANTHER" id="PTHR42928:SF5">
    <property type="entry name" value="BLR1237 PROTEIN"/>
    <property type="match status" value="1"/>
</dbReference>
<proteinExistence type="inferred from homology"/>
<comment type="similarity">
    <text evidence="1">Belongs to the UPF0065 (bug) family.</text>
</comment>
<reference evidence="3 4" key="1">
    <citation type="submission" date="2019-03" db="EMBL/GenBank/DDBJ databases">
        <title>Genomic Encyclopedia of Type Strains, Phase IV (KMG-IV): sequencing the most valuable type-strain genomes for metagenomic binning, comparative biology and taxonomic classification.</title>
        <authorList>
            <person name="Goeker M."/>
        </authorList>
    </citation>
    <scope>NUCLEOTIDE SEQUENCE [LARGE SCALE GENOMIC DNA]</scope>
    <source>
        <strain evidence="3 4">DSM 100048</strain>
    </source>
</reference>
<keyword evidence="2" id="KW-0732">Signal</keyword>
<dbReference type="Pfam" id="PF03401">
    <property type="entry name" value="TctC"/>
    <property type="match status" value="1"/>
</dbReference>
<dbReference type="OrthoDB" id="8678477at2"/>
<comment type="caution">
    <text evidence="3">The sequence shown here is derived from an EMBL/GenBank/DDBJ whole genome shotgun (WGS) entry which is preliminary data.</text>
</comment>
<organism evidence="3 4">
    <name type="scientific">Paracandidimonas soli</name>
    <dbReference type="NCBI Taxonomy" id="1917182"/>
    <lineage>
        <taxon>Bacteria</taxon>
        <taxon>Pseudomonadati</taxon>
        <taxon>Pseudomonadota</taxon>
        <taxon>Betaproteobacteria</taxon>
        <taxon>Burkholderiales</taxon>
        <taxon>Alcaligenaceae</taxon>
        <taxon>Paracandidimonas</taxon>
    </lineage>
</organism>
<dbReference type="PROSITE" id="PS51318">
    <property type="entry name" value="TAT"/>
    <property type="match status" value="1"/>
</dbReference>
<dbReference type="InterPro" id="IPR042100">
    <property type="entry name" value="Bug_dom1"/>
</dbReference>
<dbReference type="PIRSF" id="PIRSF017082">
    <property type="entry name" value="YflP"/>
    <property type="match status" value="1"/>
</dbReference>
<evidence type="ECO:0000256" key="1">
    <source>
        <dbReference type="ARBA" id="ARBA00006987"/>
    </source>
</evidence>
<dbReference type="PANTHER" id="PTHR42928">
    <property type="entry name" value="TRICARBOXYLATE-BINDING PROTEIN"/>
    <property type="match status" value="1"/>
</dbReference>
<dbReference type="SUPFAM" id="SSF53850">
    <property type="entry name" value="Periplasmic binding protein-like II"/>
    <property type="match status" value="1"/>
</dbReference>
<protein>
    <submittedName>
        <fullName evidence="3">Tripartite-type tricarboxylate transporter receptor subunit TctC</fullName>
    </submittedName>
</protein>
<name>A0A4R3V2K9_9BURK</name>
<sequence length="329" mass="35235">MKANRRKLIGGTLAMSAVLAASGGMAHAQEKGFPDRMVRIVVPYPPGGFNDTLGRLVAARLAEMWKQSVVVENKPGAGTMIGTTQVARAPADGYTLLVNQFPFAANPFLYKKMNYDTRADFAPVVLAGRSPMLLVVNESAPYRSVADLLQAARKAPGTVTYGSSGSGSSNHLAMALFESMAGISLVQVPYKGSTPMLTDLAGGQIPVAFDAFPHVLPFIQTGKIRPIAIADDKRSTLMPDLPTISESGVQGYEVSSWHGFMVPAGTPQDIVQKLNRDINAVLEEEAVKKTFREQGVVPDGGSSEAFGRFIDQQMALWERVVKDAGIHAE</sequence>
<keyword evidence="4" id="KW-1185">Reference proteome</keyword>